<gene>
    <name evidence="2" type="ORF">E5Z56_02625</name>
</gene>
<dbReference type="EMBL" id="CP039381">
    <property type="protein sequence ID" value="QCT06314.1"/>
    <property type="molecule type" value="Genomic_DNA"/>
</dbReference>
<dbReference type="Gene3D" id="3.40.50.150">
    <property type="entry name" value="Vaccinia Virus protein VP39"/>
    <property type="match status" value="1"/>
</dbReference>
<dbReference type="PANTHER" id="PTHR43861:SF1">
    <property type="entry name" value="TRANS-ACONITATE 2-METHYLTRANSFERASE"/>
    <property type="match status" value="1"/>
</dbReference>
<dbReference type="GO" id="GO:0030798">
    <property type="term" value="F:trans-aconitate 2-methyltransferase activity"/>
    <property type="evidence" value="ECO:0007669"/>
    <property type="project" value="InterPro"/>
</dbReference>
<dbReference type="GO" id="GO:0032259">
    <property type="term" value="P:methylation"/>
    <property type="evidence" value="ECO:0007669"/>
    <property type="project" value="UniProtKB-KW"/>
</dbReference>
<name>A0A4P8XV86_9FIRM</name>
<dbReference type="Gene3D" id="1.10.150.290">
    <property type="entry name" value="S-adenosyl-L-methionine-dependent methyltransferases"/>
    <property type="match status" value="1"/>
</dbReference>
<keyword evidence="3" id="KW-1185">Reference proteome</keyword>
<sequence>MKNDWNSNQYMKFGKERTQPSLDLISRVKDLEPSNILDIGCGPGNSTFALYENFPNAKIVGVDSSENMLEKAKEKYPNLSFKKCNVPDGLGEESYDLIFSNACFQWIPNHKNLITKVFEKLNKGGVLAVQIPLTQEAPFYKTLYKMVEEERWNKLSSIKNFHNLMPNEYYDLFTTLDCDFQIWQTTYYHIVNSQEGVIEWYKGSGLRPYLEMLENDEKAEFLSVLQTKLEKLFPTQKDGKVILKMPRLFFTLQKR</sequence>
<dbReference type="InterPro" id="IPR025714">
    <property type="entry name" value="Methyltranfer_dom"/>
</dbReference>
<evidence type="ECO:0000313" key="3">
    <source>
        <dbReference type="Proteomes" id="UP000301475"/>
    </source>
</evidence>
<dbReference type="AlphaFoldDB" id="A0A4P8XV86"/>
<organism evidence="2 3">
    <name type="scientific">Ruminococcus bovis</name>
    <dbReference type="NCBI Taxonomy" id="2564099"/>
    <lineage>
        <taxon>Bacteria</taxon>
        <taxon>Bacillati</taxon>
        <taxon>Bacillota</taxon>
        <taxon>Clostridia</taxon>
        <taxon>Eubacteriales</taxon>
        <taxon>Oscillospiraceae</taxon>
        <taxon>Ruminococcus</taxon>
    </lineage>
</organism>
<evidence type="ECO:0000313" key="2">
    <source>
        <dbReference type="EMBL" id="QCT06314.1"/>
    </source>
</evidence>
<accession>A0A4P8XV86</accession>
<dbReference type="RefSeq" id="WP_138156399.1">
    <property type="nucleotide sequence ID" value="NZ_CP039381.1"/>
</dbReference>
<dbReference type="SUPFAM" id="SSF53335">
    <property type="entry name" value="S-adenosyl-L-methionine-dependent methyltransferases"/>
    <property type="match status" value="1"/>
</dbReference>
<dbReference type="Pfam" id="PF13847">
    <property type="entry name" value="Methyltransf_31"/>
    <property type="match status" value="1"/>
</dbReference>
<dbReference type="Proteomes" id="UP000301475">
    <property type="component" value="Chromosome"/>
</dbReference>
<dbReference type="OrthoDB" id="9774345at2"/>
<dbReference type="KEGG" id="ruj:E5Z56_02625"/>
<feature type="domain" description="Methyltransferase" evidence="1">
    <location>
        <begin position="35"/>
        <end position="151"/>
    </location>
</feature>
<dbReference type="InterPro" id="IPR029063">
    <property type="entry name" value="SAM-dependent_MTases_sf"/>
</dbReference>
<dbReference type="CDD" id="cd02440">
    <property type="entry name" value="AdoMet_MTases"/>
    <property type="match status" value="1"/>
</dbReference>
<dbReference type="InterPro" id="IPR023149">
    <property type="entry name" value="Trans_acon_MeTrfase_C"/>
</dbReference>
<protein>
    <submittedName>
        <fullName evidence="2">Methyltransferase domain-containing protein</fullName>
    </submittedName>
</protein>
<keyword evidence="2" id="KW-0808">Transferase</keyword>
<reference evidence="2 3" key="1">
    <citation type="submission" date="2019-04" db="EMBL/GenBank/DDBJ databases">
        <authorList>
            <person name="Embree M."/>
            <person name="Gaffney J.R."/>
        </authorList>
    </citation>
    <scope>NUCLEOTIDE SEQUENCE [LARGE SCALE GENOMIC DNA]</scope>
    <source>
        <strain evidence="2 3">JE7A12</strain>
    </source>
</reference>
<keyword evidence="2" id="KW-0489">Methyltransferase</keyword>
<dbReference type="PANTHER" id="PTHR43861">
    <property type="entry name" value="TRANS-ACONITATE 2-METHYLTRANSFERASE-RELATED"/>
    <property type="match status" value="1"/>
</dbReference>
<proteinExistence type="predicted"/>
<evidence type="ECO:0000259" key="1">
    <source>
        <dbReference type="Pfam" id="PF13847"/>
    </source>
</evidence>